<evidence type="ECO:0000313" key="2">
    <source>
        <dbReference type="Proteomes" id="UP000198755"/>
    </source>
</evidence>
<evidence type="ECO:0000313" key="1">
    <source>
        <dbReference type="EMBL" id="SFK04710.1"/>
    </source>
</evidence>
<protein>
    <submittedName>
        <fullName evidence="1">Uncharacterized protein</fullName>
    </submittedName>
</protein>
<dbReference type="STRING" id="1612308.SAMN05444581_101478"/>
<reference evidence="1 2" key="1">
    <citation type="submission" date="2016-10" db="EMBL/GenBank/DDBJ databases">
        <authorList>
            <person name="de Groot N.N."/>
        </authorList>
    </citation>
    <scope>NUCLEOTIDE SEQUENCE [LARGE SCALE GENOMIC DNA]</scope>
    <source>
        <strain evidence="1 2">NE2</strain>
    </source>
</reference>
<dbReference type="InterPro" id="IPR046083">
    <property type="entry name" value="DUF6101"/>
</dbReference>
<dbReference type="Proteomes" id="UP000198755">
    <property type="component" value="Unassembled WGS sequence"/>
</dbReference>
<proteinExistence type="predicted"/>
<sequence>MHQAPSEDKSPRMLSARVAHDARADGGRWTLVLDPDFVIISRRVNGMRMHLSVPIVHYDGVAIAENKHPEGALYRIRLVHPDPELCVPLKESRDRPFSLDAWAAWAAFFAAPAFVEDINDRRSVARIAGARRDVELPAHRSALSGNSAVRGAAGLSAKPFLRSRARSGANRKTDGNGRLGPVIRGEREIISYE</sequence>
<dbReference type="EMBL" id="FOSN01000001">
    <property type="protein sequence ID" value="SFK04710.1"/>
    <property type="molecule type" value="Genomic_DNA"/>
</dbReference>
<dbReference type="Pfam" id="PF19596">
    <property type="entry name" value="DUF6101"/>
    <property type="match status" value="1"/>
</dbReference>
<dbReference type="AlphaFoldDB" id="A0A1I3WBD1"/>
<keyword evidence="2" id="KW-1185">Reference proteome</keyword>
<dbReference type="RefSeq" id="WP_139223481.1">
    <property type="nucleotide sequence ID" value="NZ_FOSN01000001.1"/>
</dbReference>
<accession>A0A1I3WBD1</accession>
<dbReference type="OrthoDB" id="8449893at2"/>
<organism evidence="1 2">
    <name type="scientific">Methylocapsa palsarum</name>
    <dbReference type="NCBI Taxonomy" id="1612308"/>
    <lineage>
        <taxon>Bacteria</taxon>
        <taxon>Pseudomonadati</taxon>
        <taxon>Pseudomonadota</taxon>
        <taxon>Alphaproteobacteria</taxon>
        <taxon>Hyphomicrobiales</taxon>
        <taxon>Beijerinckiaceae</taxon>
        <taxon>Methylocapsa</taxon>
    </lineage>
</organism>
<gene>
    <name evidence="1" type="ORF">SAMN05444581_101478</name>
</gene>
<name>A0A1I3WBD1_9HYPH</name>